<dbReference type="InterPro" id="IPR050240">
    <property type="entry name" value="DNA_pol_type-B"/>
</dbReference>
<keyword evidence="17 20" id="KW-0238">DNA-binding</keyword>
<feature type="domain" description="DNA-directed DNA polymerase family B multifunctional" evidence="22">
    <location>
        <begin position="551"/>
        <end position="978"/>
    </location>
</feature>
<dbReference type="PANTHER" id="PTHR10322:SF23">
    <property type="entry name" value="DNA POLYMERASE DELTA CATALYTIC SUBUNIT"/>
    <property type="match status" value="1"/>
</dbReference>
<dbReference type="GO" id="GO:0006287">
    <property type="term" value="P:base-excision repair, gap-filling"/>
    <property type="evidence" value="ECO:0007669"/>
    <property type="project" value="TreeGrafter"/>
</dbReference>
<evidence type="ECO:0000256" key="1">
    <source>
        <dbReference type="ARBA" id="ARBA00001966"/>
    </source>
</evidence>
<comment type="subcellular location">
    <subcellularLocation>
        <location evidence="2 20">Nucleus</location>
    </subcellularLocation>
</comment>
<feature type="domain" description="DNA polymerase delta/zeta catalytic subunit N-terminal" evidence="25">
    <location>
        <begin position="150"/>
        <end position="225"/>
    </location>
</feature>
<evidence type="ECO:0000256" key="13">
    <source>
        <dbReference type="ARBA" id="ARBA00022839"/>
    </source>
</evidence>
<feature type="region of interest" description="Disordered" evidence="21">
    <location>
        <begin position="1"/>
        <end position="82"/>
    </location>
</feature>
<keyword evidence="16 20" id="KW-0411">Iron-sulfur</keyword>
<dbReference type="InterPro" id="IPR006133">
    <property type="entry name" value="DNA-dir_DNA_pol_B_exonuc"/>
</dbReference>
<keyword evidence="11" id="KW-0378">Hydrolase</keyword>
<evidence type="ECO:0000256" key="12">
    <source>
        <dbReference type="ARBA" id="ARBA00022833"/>
    </source>
</evidence>
<dbReference type="InterPro" id="IPR023211">
    <property type="entry name" value="DNA_pol_palm_dom_sf"/>
</dbReference>
<comment type="similarity">
    <text evidence="3 20">Belongs to the DNA polymerase type-B family.</text>
</comment>
<gene>
    <name evidence="26" type="ORF">CYY_008425</name>
</gene>
<dbReference type="GO" id="GO:0008296">
    <property type="term" value="F:3'-5'-DNA exonuclease activity"/>
    <property type="evidence" value="ECO:0007669"/>
    <property type="project" value="TreeGrafter"/>
</dbReference>
<dbReference type="PRINTS" id="PR00106">
    <property type="entry name" value="DNAPOLB"/>
</dbReference>
<dbReference type="SUPFAM" id="SSF53098">
    <property type="entry name" value="Ribonuclease H-like"/>
    <property type="match status" value="1"/>
</dbReference>
<feature type="domain" description="DNA-directed DNA polymerase family B exonuclease" evidence="23">
    <location>
        <begin position="250"/>
        <end position="487"/>
    </location>
</feature>
<dbReference type="Gene3D" id="3.90.1600.10">
    <property type="entry name" value="Palm domain of DNA polymerase"/>
    <property type="match status" value="1"/>
</dbReference>
<organism evidence="26 27">
    <name type="scientific">Polysphondylium violaceum</name>
    <dbReference type="NCBI Taxonomy" id="133409"/>
    <lineage>
        <taxon>Eukaryota</taxon>
        <taxon>Amoebozoa</taxon>
        <taxon>Evosea</taxon>
        <taxon>Eumycetozoa</taxon>
        <taxon>Dictyostelia</taxon>
        <taxon>Dictyosteliales</taxon>
        <taxon>Dictyosteliaceae</taxon>
        <taxon>Polysphondylium</taxon>
    </lineage>
</organism>
<sequence length="1109" mass="125466">MYKKGLQLKPSGSGTAKAAPTPTSSYKSGGGGYDDEDDEDFDDEDEEEDFDEEEEDDEVDQDEYDDDTGDAMDTGADDNSSKQIFLWSRKPVPNLNPRSNSLIFQQLEVDYAELKEPVEGMPGPKAGSRPIVRLFGVTKEGNSVLCKVHGFLPYFFIACPPNFDVTHCKSFKEALNEMMMSKMPSQEVTDIVVSIDIFQKKSIMGYNPDPLTPFIMITLILPKYVTKCRDILENGHKYFFEIPGQPVRQYQTYESNIPFALRFLIDKTITGCSWVELPATTYKLSTTPVSTCQIEVETSLDTLIAHSPDSGEQWSALAPFRILSFDIECAGRKGFFPEAEKDPVIQIANIVKNQGEQEPFIRNIFTLKGCSSIVGAHVIPHDKEVDMLKAWRNFVIQVDPDLIIGYNIVNFDLPYLIGRARALKINDFARLSRIKSTISKVKSTHFSSSNLGTRESKEVSMPGRTQFDLIQAIQRDHKLSSYSLNNVSAHFLKEQKEDVHFSIISDLQNGDDDDRRRLAVYCLKDALLPVKLLDKLMLLFNYTEMARVTGVPLSYLLGRGEGVKVLSQLYRKAMKEDFLIPTYKVSTKGPKYKGAIVIEPTTGFYDVPIATLDFTSLYPSIMMAHNLCYSTLIPAEEAKKLQPTDYTLTPSGDYFALPRLKKGLLPRILEELLSARKKAKDDLKNETDPFKKAVLDGRQLALKISANSVYGFTGARVGKLPCIEISRSVTSFGREMLDTTKRIVESNYNIANGYKHDAVIIYGDTDSVMIKFGVSTVAEAMELGRHASKEVTKHFIRPINLDFEKVYYPYLLMAKKKYAGLFWTKPDTFDKMDVKGLENVRRDTCPLVRNVVSVILRKLLIEKDIKMAEEYTKSIISDLLQNRLDISLLVITKALSKTEYKGRVVHNELAQKMRARDPSTAPNLGDRVPYVVIQGLKGAPIYEKAEDPLYVLEHNILLDTQYYLDKQLKAPLLRIFKPCLPNPEAIFNGEHTRTIAQATLSTNNKGFFGALEKKKVCMSCPNTLTDEESTVCKNCRHREPDLYQTCLSNVTALEDKFSQTWTQCQRCTGSLHQPVLCSNRDCPIFYMRTKVQFDLVEAKKTLDRFNVEW</sequence>
<keyword evidence="15 20" id="KW-0408">Iron</keyword>
<dbReference type="GO" id="GO:0003677">
    <property type="term" value="F:DNA binding"/>
    <property type="evidence" value="ECO:0007669"/>
    <property type="project" value="UniProtKB-KW"/>
</dbReference>
<dbReference type="GO" id="GO:0008270">
    <property type="term" value="F:zinc ion binding"/>
    <property type="evidence" value="ECO:0007669"/>
    <property type="project" value="UniProtKB-KW"/>
</dbReference>
<keyword evidence="4 20" id="KW-0004">4Fe-4S</keyword>
<dbReference type="Pfam" id="PF00136">
    <property type="entry name" value="DNA_pol_B"/>
    <property type="match status" value="1"/>
</dbReference>
<dbReference type="EC" id="2.7.7.7" evidence="20"/>
<dbReference type="InterPro" id="IPR012337">
    <property type="entry name" value="RNaseH-like_sf"/>
</dbReference>
<dbReference type="Gene3D" id="1.10.132.60">
    <property type="entry name" value="DNA polymerase family B, C-terminal domain"/>
    <property type="match status" value="1"/>
</dbReference>
<evidence type="ECO:0000259" key="23">
    <source>
        <dbReference type="Pfam" id="PF03104"/>
    </source>
</evidence>
<evidence type="ECO:0000256" key="21">
    <source>
        <dbReference type="SAM" id="MobiDB-lite"/>
    </source>
</evidence>
<protein>
    <recommendedName>
        <fullName evidence="20">DNA polymerase</fullName>
        <ecNumber evidence="20">2.7.7.7</ecNumber>
    </recommendedName>
</protein>
<evidence type="ECO:0000256" key="18">
    <source>
        <dbReference type="ARBA" id="ARBA00023242"/>
    </source>
</evidence>
<dbReference type="InterPro" id="IPR056435">
    <property type="entry name" value="DPOD/Z_N"/>
</dbReference>
<dbReference type="InterPro" id="IPR025687">
    <property type="entry name" value="Znf-C4pol"/>
</dbReference>
<dbReference type="InterPro" id="IPR043502">
    <property type="entry name" value="DNA/RNA_pol_sf"/>
</dbReference>
<dbReference type="InterPro" id="IPR006172">
    <property type="entry name" value="DNA-dir_DNA_pol_B"/>
</dbReference>
<evidence type="ECO:0000256" key="5">
    <source>
        <dbReference type="ARBA" id="ARBA00022679"/>
    </source>
</evidence>
<evidence type="ECO:0000256" key="6">
    <source>
        <dbReference type="ARBA" id="ARBA00022695"/>
    </source>
</evidence>
<keyword evidence="5 20" id="KW-0808">Transferase</keyword>
<dbReference type="SUPFAM" id="SSF56672">
    <property type="entry name" value="DNA/RNA polymerases"/>
    <property type="match status" value="1"/>
</dbReference>
<evidence type="ECO:0000259" key="25">
    <source>
        <dbReference type="Pfam" id="PF24055"/>
    </source>
</evidence>
<evidence type="ECO:0000256" key="2">
    <source>
        <dbReference type="ARBA" id="ARBA00004123"/>
    </source>
</evidence>
<feature type="compositionally biased region" description="Acidic residues" evidence="21">
    <location>
        <begin position="33"/>
        <end position="70"/>
    </location>
</feature>
<dbReference type="PANTHER" id="PTHR10322">
    <property type="entry name" value="DNA POLYMERASE CATALYTIC SUBUNIT"/>
    <property type="match status" value="1"/>
</dbReference>
<dbReference type="FunFam" id="3.30.420.10:FF:000004">
    <property type="entry name" value="DNA polymerase"/>
    <property type="match status" value="1"/>
</dbReference>
<dbReference type="CDD" id="cd05533">
    <property type="entry name" value="POLBc_delta"/>
    <property type="match status" value="1"/>
</dbReference>
<dbReference type="FunFam" id="1.10.287.690:FF:000001">
    <property type="entry name" value="DNA polymerase"/>
    <property type="match status" value="1"/>
</dbReference>
<evidence type="ECO:0000259" key="22">
    <source>
        <dbReference type="Pfam" id="PF00136"/>
    </source>
</evidence>
<dbReference type="EMBL" id="AJWJ01000518">
    <property type="protein sequence ID" value="KAF2070254.1"/>
    <property type="molecule type" value="Genomic_DNA"/>
</dbReference>
<accession>A0A8J4PN21</accession>
<keyword evidence="13" id="KW-0269">Exonuclease</keyword>
<evidence type="ECO:0000256" key="10">
    <source>
        <dbReference type="ARBA" id="ARBA00022771"/>
    </source>
</evidence>
<evidence type="ECO:0000256" key="20">
    <source>
        <dbReference type="RuleBase" id="RU000442"/>
    </source>
</evidence>
<evidence type="ECO:0000256" key="7">
    <source>
        <dbReference type="ARBA" id="ARBA00022705"/>
    </source>
</evidence>
<comment type="cofactor">
    <cofactor evidence="1 20">
        <name>[4Fe-4S] cluster</name>
        <dbReference type="ChEBI" id="CHEBI:49883"/>
    </cofactor>
</comment>
<evidence type="ECO:0000256" key="16">
    <source>
        <dbReference type="ARBA" id="ARBA00023014"/>
    </source>
</evidence>
<dbReference type="GO" id="GO:0043625">
    <property type="term" value="C:delta DNA polymerase complex"/>
    <property type="evidence" value="ECO:0007669"/>
    <property type="project" value="UniProtKB-ARBA"/>
</dbReference>
<comment type="catalytic activity">
    <reaction evidence="19 20">
        <text>DNA(n) + a 2'-deoxyribonucleoside 5'-triphosphate = DNA(n+1) + diphosphate</text>
        <dbReference type="Rhea" id="RHEA:22508"/>
        <dbReference type="Rhea" id="RHEA-COMP:17339"/>
        <dbReference type="Rhea" id="RHEA-COMP:17340"/>
        <dbReference type="ChEBI" id="CHEBI:33019"/>
        <dbReference type="ChEBI" id="CHEBI:61560"/>
        <dbReference type="ChEBI" id="CHEBI:173112"/>
        <dbReference type="EC" id="2.7.7.7"/>
    </reaction>
</comment>
<proteinExistence type="inferred from homology"/>
<evidence type="ECO:0000256" key="4">
    <source>
        <dbReference type="ARBA" id="ARBA00022485"/>
    </source>
</evidence>
<evidence type="ECO:0000313" key="26">
    <source>
        <dbReference type="EMBL" id="KAF2070254.1"/>
    </source>
</evidence>
<keyword evidence="18 20" id="KW-0539">Nucleus</keyword>
<evidence type="ECO:0000256" key="8">
    <source>
        <dbReference type="ARBA" id="ARBA00022722"/>
    </source>
</evidence>
<dbReference type="GO" id="GO:0003887">
    <property type="term" value="F:DNA-directed DNA polymerase activity"/>
    <property type="evidence" value="ECO:0007669"/>
    <property type="project" value="UniProtKB-KW"/>
</dbReference>
<dbReference type="Pfam" id="PF14260">
    <property type="entry name" value="zf-C4pol"/>
    <property type="match status" value="1"/>
</dbReference>
<keyword evidence="14 20" id="KW-0239">DNA-directed DNA polymerase</keyword>
<dbReference type="PROSITE" id="PS00116">
    <property type="entry name" value="DNA_POLYMERASE_B"/>
    <property type="match status" value="1"/>
</dbReference>
<reference evidence="26" key="1">
    <citation type="submission" date="2020-01" db="EMBL/GenBank/DDBJ databases">
        <title>Development of genomics and gene disruption for Polysphondylium violaceum indicates a role for the polyketide synthase stlB in stalk morphogenesis.</title>
        <authorList>
            <person name="Narita B."/>
            <person name="Kawabe Y."/>
            <person name="Kin K."/>
            <person name="Saito T."/>
            <person name="Gibbs R."/>
            <person name="Kuspa A."/>
            <person name="Muzny D."/>
            <person name="Queller D."/>
            <person name="Richards S."/>
            <person name="Strassman J."/>
            <person name="Sucgang R."/>
            <person name="Worley K."/>
            <person name="Schaap P."/>
        </authorList>
    </citation>
    <scope>NUCLEOTIDE SEQUENCE</scope>
    <source>
        <strain evidence="26">QSvi11</strain>
    </source>
</reference>
<evidence type="ECO:0000256" key="15">
    <source>
        <dbReference type="ARBA" id="ARBA00023004"/>
    </source>
</evidence>
<dbReference type="Gene3D" id="3.30.420.10">
    <property type="entry name" value="Ribonuclease H-like superfamily/Ribonuclease H"/>
    <property type="match status" value="1"/>
</dbReference>
<dbReference type="SMART" id="SM00486">
    <property type="entry name" value="POLBc"/>
    <property type="match status" value="1"/>
</dbReference>
<dbReference type="Gene3D" id="3.30.342.10">
    <property type="entry name" value="DNA Polymerase, chain B, domain 1"/>
    <property type="match status" value="1"/>
</dbReference>
<dbReference type="Pfam" id="PF03104">
    <property type="entry name" value="DNA_pol_B_exo1"/>
    <property type="match status" value="1"/>
</dbReference>
<evidence type="ECO:0000259" key="24">
    <source>
        <dbReference type="Pfam" id="PF14260"/>
    </source>
</evidence>
<evidence type="ECO:0000256" key="3">
    <source>
        <dbReference type="ARBA" id="ARBA00005755"/>
    </source>
</evidence>
<dbReference type="InterPro" id="IPR036397">
    <property type="entry name" value="RNaseH_sf"/>
</dbReference>
<dbReference type="Gene3D" id="1.10.287.690">
    <property type="entry name" value="Helix hairpin bin"/>
    <property type="match status" value="1"/>
</dbReference>
<evidence type="ECO:0000256" key="9">
    <source>
        <dbReference type="ARBA" id="ARBA00022723"/>
    </source>
</evidence>
<keyword evidence="9 20" id="KW-0479">Metal-binding</keyword>
<dbReference type="InterPro" id="IPR017964">
    <property type="entry name" value="DNA-dir_DNA_pol_B_CS"/>
</dbReference>
<dbReference type="GO" id="GO:0051539">
    <property type="term" value="F:4 iron, 4 sulfur cluster binding"/>
    <property type="evidence" value="ECO:0007669"/>
    <property type="project" value="UniProtKB-KW"/>
</dbReference>
<evidence type="ECO:0000256" key="17">
    <source>
        <dbReference type="ARBA" id="ARBA00023125"/>
    </source>
</evidence>
<keyword evidence="7 20" id="KW-0235">DNA replication</keyword>
<dbReference type="InterPro" id="IPR042087">
    <property type="entry name" value="DNA_pol_B_thumb"/>
</dbReference>
<keyword evidence="8" id="KW-0540">Nuclease</keyword>
<dbReference type="AlphaFoldDB" id="A0A8J4PN21"/>
<feature type="domain" description="C4-type zinc-finger of DNA polymerase delta" evidence="24">
    <location>
        <begin position="1017"/>
        <end position="1088"/>
    </location>
</feature>
<keyword evidence="12 20" id="KW-0862">Zinc</keyword>
<name>A0A8J4PN21_9MYCE</name>
<dbReference type="Proteomes" id="UP000695562">
    <property type="component" value="Unassembled WGS sequence"/>
</dbReference>
<dbReference type="InterPro" id="IPR006134">
    <property type="entry name" value="DNA-dir_DNA_pol_B_multi_dom"/>
</dbReference>
<evidence type="ECO:0000256" key="14">
    <source>
        <dbReference type="ARBA" id="ARBA00022932"/>
    </source>
</evidence>
<dbReference type="CDD" id="cd05777">
    <property type="entry name" value="DNA_polB_delta_exo"/>
    <property type="match status" value="1"/>
</dbReference>
<keyword evidence="27" id="KW-1185">Reference proteome</keyword>
<dbReference type="GO" id="GO:0006297">
    <property type="term" value="P:nucleotide-excision repair, DNA gap filling"/>
    <property type="evidence" value="ECO:0007669"/>
    <property type="project" value="TreeGrafter"/>
</dbReference>
<dbReference type="Pfam" id="PF24055">
    <property type="entry name" value="POL3_N"/>
    <property type="match status" value="1"/>
</dbReference>
<dbReference type="GO" id="GO:0045004">
    <property type="term" value="P:DNA replication proofreading"/>
    <property type="evidence" value="ECO:0007669"/>
    <property type="project" value="TreeGrafter"/>
</dbReference>
<evidence type="ECO:0000256" key="11">
    <source>
        <dbReference type="ARBA" id="ARBA00022801"/>
    </source>
</evidence>
<evidence type="ECO:0000256" key="19">
    <source>
        <dbReference type="ARBA" id="ARBA00049244"/>
    </source>
</evidence>
<comment type="caution">
    <text evidence="26">The sequence shown here is derived from an EMBL/GenBank/DDBJ whole genome shotgun (WGS) entry which is preliminary data.</text>
</comment>
<keyword evidence="10 20" id="KW-0863">Zinc-finger</keyword>
<dbReference type="GO" id="GO:0000166">
    <property type="term" value="F:nucleotide binding"/>
    <property type="evidence" value="ECO:0007669"/>
    <property type="project" value="InterPro"/>
</dbReference>
<keyword evidence="6 20" id="KW-0548">Nucleotidyltransferase</keyword>
<dbReference type="NCBIfam" id="TIGR00592">
    <property type="entry name" value="pol2"/>
    <property type="match status" value="1"/>
</dbReference>
<evidence type="ECO:0000313" key="27">
    <source>
        <dbReference type="Proteomes" id="UP000695562"/>
    </source>
</evidence>
<dbReference type="OrthoDB" id="2414538at2759"/>